<evidence type="ECO:0000313" key="4">
    <source>
        <dbReference type="Proteomes" id="UP000220934"/>
    </source>
</evidence>
<evidence type="ECO:0000313" key="5">
    <source>
        <dbReference type="Proteomes" id="UP000224044"/>
    </source>
</evidence>
<dbReference type="Proteomes" id="UP000225320">
    <property type="component" value="Unassembled WGS sequence"/>
</dbReference>
<evidence type="ECO:0000313" key="6">
    <source>
        <dbReference type="Proteomes" id="UP000225320"/>
    </source>
</evidence>
<dbReference type="AlphaFoldDB" id="A0A2B4YES3"/>
<dbReference type="EMBL" id="NUSY01000016">
    <property type="protein sequence ID" value="PHE12910.1"/>
    <property type="molecule type" value="Genomic_DNA"/>
</dbReference>
<dbReference type="RefSeq" id="WP_000510186.1">
    <property type="nucleotide sequence ID" value="NZ_CP036014.1"/>
</dbReference>
<dbReference type="Proteomes" id="UP000224044">
    <property type="component" value="Unassembled WGS sequence"/>
</dbReference>
<evidence type="ECO:0000313" key="1">
    <source>
        <dbReference type="EMBL" id="PEN55481.1"/>
    </source>
</evidence>
<accession>A0A2B4YES3</accession>
<sequence length="86" mass="10075">MGHTIKIDITNKVVAKFRSNYLELYTSKFMIGKFYVYTEDKQYVLEDGYIYENGKFYRIIDTHRGNNQAAEGCDLGWCEHDSCESV</sequence>
<protein>
    <submittedName>
        <fullName evidence="3">DUF2553 domain-containing protein</fullName>
    </submittedName>
</protein>
<dbReference type="InterPro" id="IPR020140">
    <property type="entry name" value="Uncharacterised_YusG"/>
</dbReference>
<reference evidence="1 4" key="2">
    <citation type="submission" date="2017-09" db="EMBL/GenBank/DDBJ databases">
        <title>Large-scale bioinformatics analysis of Bacillus genomes uncovers conserved roles of natural products in bacterial physiology.</title>
        <authorList>
            <consortium name="Agbiome Team Llc"/>
            <person name="Bleich R.M."/>
            <person name="Kirk G.J."/>
            <person name="Santa Maria K.C."/>
            <person name="Allen S.E."/>
            <person name="Farag S."/>
            <person name="Shank E.A."/>
            <person name="Bowers A."/>
        </authorList>
    </citation>
    <scope>NUCLEOTIDE SEQUENCE [LARGE SCALE GENOMIC DNA]</scope>
    <source>
        <strain evidence="1 4">AFS027958</strain>
    </source>
</reference>
<comment type="caution">
    <text evidence="3">The sequence shown here is derived from an EMBL/GenBank/DDBJ whole genome shotgun (WGS) entry which is preliminary data.</text>
</comment>
<evidence type="ECO:0000313" key="3">
    <source>
        <dbReference type="EMBL" id="PHE12910.1"/>
    </source>
</evidence>
<dbReference type="EMBL" id="NUAJ01000008">
    <property type="protein sequence ID" value="PEN55481.1"/>
    <property type="molecule type" value="Genomic_DNA"/>
</dbReference>
<name>A0A2B4YES3_9BACI</name>
<dbReference type="EMBL" id="NVOI01000085">
    <property type="protein sequence ID" value="PGG88150.1"/>
    <property type="molecule type" value="Genomic_DNA"/>
</dbReference>
<dbReference type="Pfam" id="PF10830">
    <property type="entry name" value="DUF2553"/>
    <property type="match status" value="1"/>
</dbReference>
<dbReference type="Proteomes" id="UP000220934">
    <property type="component" value="Unassembled WGS sequence"/>
</dbReference>
<evidence type="ECO:0000313" key="2">
    <source>
        <dbReference type="EMBL" id="PGG88150.1"/>
    </source>
</evidence>
<gene>
    <name evidence="1" type="ORF">CN596_10905</name>
    <name evidence="3" type="ORF">COF62_13240</name>
    <name evidence="2" type="ORF">CON73_21500</name>
</gene>
<reference evidence="5 6" key="1">
    <citation type="submission" date="2017-09" db="EMBL/GenBank/DDBJ databases">
        <title>Large-scale bioinformatics analysis of Bacillus genomes uncovers conserved roles of natural products in bacterial physiology.</title>
        <authorList>
            <consortium name="Agbiome Team Llc"/>
            <person name="Bleich R.M."/>
            <person name="Grubbs K.J."/>
            <person name="Santa Maria K.C."/>
            <person name="Allen S.E."/>
            <person name="Farag S."/>
            <person name="Shank E.A."/>
            <person name="Bowers A."/>
        </authorList>
    </citation>
    <scope>NUCLEOTIDE SEQUENCE [LARGE SCALE GENOMIC DNA]</scope>
    <source>
        <strain evidence="3 5">AFS042148</strain>
        <strain evidence="2 6">AFS094862</strain>
    </source>
</reference>
<proteinExistence type="predicted"/>
<organism evidence="3 5">
    <name type="scientific">Bacillus toyonensis</name>
    <dbReference type="NCBI Taxonomy" id="155322"/>
    <lineage>
        <taxon>Bacteria</taxon>
        <taxon>Bacillati</taxon>
        <taxon>Bacillota</taxon>
        <taxon>Bacilli</taxon>
        <taxon>Bacillales</taxon>
        <taxon>Bacillaceae</taxon>
        <taxon>Bacillus</taxon>
        <taxon>Bacillus cereus group</taxon>
    </lineage>
</organism>